<reference evidence="1" key="1">
    <citation type="submission" date="2021-02" db="EMBL/GenBank/DDBJ databases">
        <authorList>
            <consortium name="DOE Joint Genome Institute"/>
            <person name="Ahrendt S."/>
            <person name="Looney B.P."/>
            <person name="Miyauchi S."/>
            <person name="Morin E."/>
            <person name="Drula E."/>
            <person name="Courty P.E."/>
            <person name="Chicoki N."/>
            <person name="Fauchery L."/>
            <person name="Kohler A."/>
            <person name="Kuo A."/>
            <person name="Labutti K."/>
            <person name="Pangilinan J."/>
            <person name="Lipzen A."/>
            <person name="Riley R."/>
            <person name="Andreopoulos W."/>
            <person name="He G."/>
            <person name="Johnson J."/>
            <person name="Barry K.W."/>
            <person name="Grigoriev I.V."/>
            <person name="Nagy L."/>
            <person name="Hibbett D."/>
            <person name="Henrissat B."/>
            <person name="Matheny P.B."/>
            <person name="Labbe J."/>
            <person name="Martin F."/>
        </authorList>
    </citation>
    <scope>NUCLEOTIDE SEQUENCE</scope>
    <source>
        <strain evidence="1">EC-137</strain>
    </source>
</reference>
<gene>
    <name evidence="1" type="ORF">K488DRAFT_59423</name>
</gene>
<sequence length="485" mass="53694">MASPTIDDIVPLIYHEKQEPGSALCAQHALNTLLQEHIFSATDLSQIARSLDELETAFDQSRGQMSTNMDDTGFFSIQVLENALDVWGLSLPRWRSEAMRASHDHPEYQLAFILNLEQHWFTLRRFGNRSLGPTASDDSSHWFNLNSFLEKPQWVSDLYLDMVLHQAESDGYSIFAVVPKDPDAPLPLMLTDSDRLAARCPTPSSTRAPENFASREHPASSRAVQRGFEDEDYELQAAIAASMGTEYYRPTDPRPRPPVPAPSLPSAFPGPSYPVPGAFPGSVLDDDDDDDDTMDTDMDRDPVEASRRRNMRLLAQFQREQGAASRDLDIDALSARRRQEQDDEDAELQRALAESEAFARAEGHAALEPGVGEEPAPLRVHSGEPPRAGPGHRVYDDEDEELQAALRASLEDVPPGFVLPDSPRTPLVSPPPSTPAPAPIPAVRPVPEKVDAKDDADDAEPEPPTQEIDLEEMRRRRLARFGGGT</sequence>
<comment type="caution">
    <text evidence="1">The sequence shown here is derived from an EMBL/GenBank/DDBJ whole genome shotgun (WGS) entry which is preliminary data.</text>
</comment>
<evidence type="ECO:0000313" key="1">
    <source>
        <dbReference type="EMBL" id="KAI0028144.1"/>
    </source>
</evidence>
<evidence type="ECO:0000313" key="2">
    <source>
        <dbReference type="Proteomes" id="UP000814128"/>
    </source>
</evidence>
<dbReference type="Proteomes" id="UP000814128">
    <property type="component" value="Unassembled WGS sequence"/>
</dbReference>
<keyword evidence="2" id="KW-1185">Reference proteome</keyword>
<organism evidence="1 2">
    <name type="scientific">Vararia minispora EC-137</name>
    <dbReference type="NCBI Taxonomy" id="1314806"/>
    <lineage>
        <taxon>Eukaryota</taxon>
        <taxon>Fungi</taxon>
        <taxon>Dikarya</taxon>
        <taxon>Basidiomycota</taxon>
        <taxon>Agaricomycotina</taxon>
        <taxon>Agaricomycetes</taxon>
        <taxon>Russulales</taxon>
        <taxon>Lachnocladiaceae</taxon>
        <taxon>Vararia</taxon>
    </lineage>
</organism>
<protein>
    <submittedName>
        <fullName evidence="1">Josephin-domain-containing protein</fullName>
    </submittedName>
</protein>
<name>A0ACB8Q8K9_9AGAM</name>
<accession>A0ACB8Q8K9</accession>
<reference evidence="1" key="2">
    <citation type="journal article" date="2022" name="New Phytol.">
        <title>Evolutionary transition to the ectomycorrhizal habit in the genomes of a hyperdiverse lineage of mushroom-forming fungi.</title>
        <authorList>
            <person name="Looney B."/>
            <person name="Miyauchi S."/>
            <person name="Morin E."/>
            <person name="Drula E."/>
            <person name="Courty P.E."/>
            <person name="Kohler A."/>
            <person name="Kuo A."/>
            <person name="LaButti K."/>
            <person name="Pangilinan J."/>
            <person name="Lipzen A."/>
            <person name="Riley R."/>
            <person name="Andreopoulos W."/>
            <person name="He G."/>
            <person name="Johnson J."/>
            <person name="Nolan M."/>
            <person name="Tritt A."/>
            <person name="Barry K.W."/>
            <person name="Grigoriev I.V."/>
            <person name="Nagy L.G."/>
            <person name="Hibbett D."/>
            <person name="Henrissat B."/>
            <person name="Matheny P.B."/>
            <person name="Labbe J."/>
            <person name="Martin F.M."/>
        </authorList>
    </citation>
    <scope>NUCLEOTIDE SEQUENCE</scope>
    <source>
        <strain evidence="1">EC-137</strain>
    </source>
</reference>
<proteinExistence type="predicted"/>
<dbReference type="EMBL" id="MU273788">
    <property type="protein sequence ID" value="KAI0028144.1"/>
    <property type="molecule type" value="Genomic_DNA"/>
</dbReference>